<dbReference type="InParanoid" id="A0A1Q3BUT4"/>
<dbReference type="STRING" id="3775.A0A1Q3BUT4"/>
<comment type="caution">
    <text evidence="2">The sequence shown here is derived from an EMBL/GenBank/DDBJ whole genome shotgun (WGS) entry which is preliminary data.</text>
</comment>
<gene>
    <name evidence="2" type="ORF">CFOL_v3_15206</name>
</gene>
<evidence type="ECO:0000313" key="3">
    <source>
        <dbReference type="Proteomes" id="UP000187406"/>
    </source>
</evidence>
<evidence type="ECO:0000259" key="1">
    <source>
        <dbReference type="Pfam" id="PF04937"/>
    </source>
</evidence>
<evidence type="ECO:0000313" key="2">
    <source>
        <dbReference type="EMBL" id="GAV71716.1"/>
    </source>
</evidence>
<reference evidence="3" key="1">
    <citation type="submission" date="2016-04" db="EMBL/GenBank/DDBJ databases">
        <title>Cephalotus genome sequencing.</title>
        <authorList>
            <person name="Fukushima K."/>
            <person name="Hasebe M."/>
            <person name="Fang X."/>
        </authorList>
    </citation>
    <scope>NUCLEOTIDE SEQUENCE [LARGE SCALE GENOMIC DNA]</scope>
    <source>
        <strain evidence="3">cv. St1</strain>
    </source>
</reference>
<dbReference type="Proteomes" id="UP000187406">
    <property type="component" value="Unassembled WGS sequence"/>
</dbReference>
<name>A0A1Q3BUT4_CEPFO</name>
<dbReference type="OrthoDB" id="1937290at2759"/>
<dbReference type="InterPro" id="IPR007021">
    <property type="entry name" value="DUF659"/>
</dbReference>
<proteinExistence type="predicted"/>
<organism evidence="2 3">
    <name type="scientific">Cephalotus follicularis</name>
    <name type="common">Albany pitcher plant</name>
    <dbReference type="NCBI Taxonomy" id="3775"/>
    <lineage>
        <taxon>Eukaryota</taxon>
        <taxon>Viridiplantae</taxon>
        <taxon>Streptophyta</taxon>
        <taxon>Embryophyta</taxon>
        <taxon>Tracheophyta</taxon>
        <taxon>Spermatophyta</taxon>
        <taxon>Magnoliopsida</taxon>
        <taxon>eudicotyledons</taxon>
        <taxon>Gunneridae</taxon>
        <taxon>Pentapetalae</taxon>
        <taxon>rosids</taxon>
        <taxon>fabids</taxon>
        <taxon>Oxalidales</taxon>
        <taxon>Cephalotaceae</taxon>
        <taxon>Cephalotus</taxon>
    </lineage>
</organism>
<sequence length="131" mass="14876">MFYSTGLSFNLARNPYFQSAFAYAANHNIAGYLPPGYNLLRTTFLQKEKANIDSLFASIRNSWNEKGVSILVSDGWSDSQRRPLINFMTVSDGDAMFLKSVDCSGQTKDMHFIYNLLKEVINEVRCNTQNL</sequence>
<accession>A0A1Q3BUT4</accession>
<dbReference type="EMBL" id="BDDD01000932">
    <property type="protein sequence ID" value="GAV71716.1"/>
    <property type="molecule type" value="Genomic_DNA"/>
</dbReference>
<feature type="domain" description="DUF659" evidence="1">
    <location>
        <begin position="35"/>
        <end position="124"/>
    </location>
</feature>
<dbReference type="Pfam" id="PF04937">
    <property type="entry name" value="DUF659"/>
    <property type="match status" value="1"/>
</dbReference>
<dbReference type="PANTHER" id="PTHR32166:SF81">
    <property type="entry name" value="OS06G0658400 PROTEIN"/>
    <property type="match status" value="1"/>
</dbReference>
<dbReference type="PANTHER" id="PTHR32166">
    <property type="entry name" value="OSJNBA0013A04.12 PROTEIN"/>
    <property type="match status" value="1"/>
</dbReference>
<protein>
    <submittedName>
        <fullName evidence="2">DUF659 domain-containing protein</fullName>
    </submittedName>
</protein>
<keyword evidence="3" id="KW-1185">Reference proteome</keyword>
<dbReference type="AlphaFoldDB" id="A0A1Q3BUT4"/>